<comment type="caution">
    <text evidence="3">The sequence shown here is derived from an EMBL/GenBank/DDBJ whole genome shotgun (WGS) entry which is preliminary data.</text>
</comment>
<reference evidence="3 4" key="1">
    <citation type="submission" date="2019-02" db="EMBL/GenBank/DDBJ databases">
        <title>The Batch Genome Submission of Acinetobacter spp. strains.</title>
        <authorList>
            <person name="Qin J."/>
            <person name="Hu Y."/>
            <person name="Ye H."/>
            <person name="Wei L."/>
            <person name="Feng Y."/>
            <person name="Zong Z."/>
        </authorList>
    </citation>
    <scope>NUCLEOTIDE SEQUENCE [LARGE SCALE GENOMIC DNA]</scope>
    <source>
        <strain evidence="3 4">WCHABo060081</strain>
    </source>
</reference>
<keyword evidence="1" id="KW-0472">Membrane</keyword>
<keyword evidence="1" id="KW-0812">Transmembrane</keyword>
<evidence type="ECO:0000313" key="3">
    <source>
        <dbReference type="EMBL" id="RZG68400.1"/>
    </source>
</evidence>
<organism evidence="3 4">
    <name type="scientific">Acinetobacter bouvetii</name>
    <dbReference type="NCBI Taxonomy" id="202951"/>
    <lineage>
        <taxon>Bacteria</taxon>
        <taxon>Pseudomonadati</taxon>
        <taxon>Pseudomonadota</taxon>
        <taxon>Gammaproteobacteria</taxon>
        <taxon>Moraxellales</taxon>
        <taxon>Moraxellaceae</taxon>
        <taxon>Acinetobacter</taxon>
    </lineage>
</organism>
<evidence type="ECO:0000313" key="4">
    <source>
        <dbReference type="Proteomes" id="UP000293483"/>
    </source>
</evidence>
<evidence type="ECO:0000256" key="2">
    <source>
        <dbReference type="SAM" id="SignalP"/>
    </source>
</evidence>
<feature type="signal peptide" evidence="2">
    <location>
        <begin position="1"/>
        <end position="20"/>
    </location>
</feature>
<dbReference type="Proteomes" id="UP000293483">
    <property type="component" value="Unassembled WGS sequence"/>
</dbReference>
<dbReference type="EMBL" id="SGSU01000004">
    <property type="protein sequence ID" value="RZG68400.1"/>
    <property type="molecule type" value="Genomic_DNA"/>
</dbReference>
<accession>A0A4Q7AXN4</accession>
<feature type="chain" id="PRO_5020266529" evidence="2">
    <location>
        <begin position="21"/>
        <end position="239"/>
    </location>
</feature>
<feature type="transmembrane region" description="Helical" evidence="1">
    <location>
        <begin position="218"/>
        <end position="236"/>
    </location>
</feature>
<dbReference type="AlphaFoldDB" id="A0A4Q7AXN4"/>
<name>A0A4Q7AXN4_9GAMM</name>
<protein>
    <submittedName>
        <fullName evidence="3">Uncharacterized protein</fullName>
    </submittedName>
</protein>
<gene>
    <name evidence="3" type="ORF">EXE25_04920</name>
</gene>
<keyword evidence="2" id="KW-0732">Signal</keyword>
<keyword evidence="1" id="KW-1133">Transmembrane helix</keyword>
<proteinExistence type="predicted"/>
<sequence>MFNKILPFFAGTIMSAAACAADTKILAFEQFINPSEKQAYTAAAPAVAPNAQVWSAVYMVVQANQAPDNTALGFKVIPQGILFKAAPTKKLDEYAFEGINLAKKKQYSLTQFQDLAEIIQDQTGKKIEEAPVFNADQAHVYARVEDWVPEYNTQAAGLSIELGPLQDMDVKGLYIMVGEGEKPKDLTALASLDPMFKSQYHADTAEAKAEARSSFREARWMILLVVLAMGIYLGWYRRT</sequence>
<dbReference type="STRING" id="202951.GCA_001485025_02062"/>
<dbReference type="PROSITE" id="PS51257">
    <property type="entry name" value="PROKAR_LIPOPROTEIN"/>
    <property type="match status" value="1"/>
</dbReference>
<evidence type="ECO:0000256" key="1">
    <source>
        <dbReference type="SAM" id="Phobius"/>
    </source>
</evidence>